<sequence length="178" mass="20046">MTLVFRSTRYPTSPGEREGGRWTRGETPCFWSCPGRACVCRFDSVFFCRRDRLGVLSLVSLLGRPRRSQSVRCPSHGTTYSVHIGDFLRSVSEARCFLFVYSEPVGRRLPCRGSEEHSLIITPSSVLDGQGARTTRQEEIGLREREVTLIVGEGSRRVCPWSGPGACFKFKEEFEGES</sequence>
<protein>
    <submittedName>
        <fullName evidence="1">Uncharacterized protein</fullName>
    </submittedName>
</protein>
<dbReference type="EMBL" id="AZIL01002442">
    <property type="protein sequence ID" value="EWM21618.1"/>
    <property type="molecule type" value="Genomic_DNA"/>
</dbReference>
<gene>
    <name evidence="1" type="ORF">Naga_100012g49</name>
</gene>
<evidence type="ECO:0000313" key="1">
    <source>
        <dbReference type="EMBL" id="EWM21618.1"/>
    </source>
</evidence>
<organism evidence="1 2">
    <name type="scientific">Nannochloropsis gaditana</name>
    <dbReference type="NCBI Taxonomy" id="72520"/>
    <lineage>
        <taxon>Eukaryota</taxon>
        <taxon>Sar</taxon>
        <taxon>Stramenopiles</taxon>
        <taxon>Ochrophyta</taxon>
        <taxon>Eustigmatophyceae</taxon>
        <taxon>Eustigmatales</taxon>
        <taxon>Monodopsidaceae</taxon>
        <taxon>Nannochloropsis</taxon>
    </lineage>
</organism>
<dbReference type="Proteomes" id="UP000019335">
    <property type="component" value="Unassembled WGS sequence"/>
</dbReference>
<comment type="caution">
    <text evidence="1">The sequence shown here is derived from an EMBL/GenBank/DDBJ whole genome shotgun (WGS) entry which is preliminary data.</text>
</comment>
<name>W7TDJ6_9STRA</name>
<keyword evidence="2" id="KW-1185">Reference proteome</keyword>
<accession>W7TDJ6</accession>
<dbReference type="AlphaFoldDB" id="W7TDJ6"/>
<proteinExistence type="predicted"/>
<evidence type="ECO:0000313" key="2">
    <source>
        <dbReference type="Proteomes" id="UP000019335"/>
    </source>
</evidence>
<reference evidence="1 2" key="1">
    <citation type="journal article" date="2014" name="Mol. Plant">
        <title>Chromosome Scale Genome Assembly and Transcriptome Profiling of Nannochloropsis gaditana in Nitrogen Depletion.</title>
        <authorList>
            <person name="Corteggiani Carpinelli E."/>
            <person name="Telatin A."/>
            <person name="Vitulo N."/>
            <person name="Forcato C."/>
            <person name="D'Angelo M."/>
            <person name="Schiavon R."/>
            <person name="Vezzi A."/>
            <person name="Giacometti G.M."/>
            <person name="Morosinotto T."/>
            <person name="Valle G."/>
        </authorList>
    </citation>
    <scope>NUCLEOTIDE SEQUENCE [LARGE SCALE GENOMIC DNA]</scope>
    <source>
        <strain evidence="1 2">B-31</strain>
    </source>
</reference>